<accession>A0A066RWQ4</accession>
<evidence type="ECO:0000313" key="2">
    <source>
        <dbReference type="EMBL" id="KDM91818.1"/>
    </source>
</evidence>
<feature type="transmembrane region" description="Helical" evidence="1">
    <location>
        <begin position="14"/>
        <end position="37"/>
    </location>
</feature>
<feature type="transmembrane region" description="Helical" evidence="1">
    <location>
        <begin position="111"/>
        <end position="131"/>
    </location>
</feature>
<keyword evidence="1" id="KW-0812">Transmembrane</keyword>
<gene>
    <name evidence="2" type="ORF">EA58_09940</name>
</gene>
<reference evidence="2 3" key="1">
    <citation type="submission" date="2014-04" db="EMBL/GenBank/DDBJ databases">
        <title>Draft genome sequence of Photobacterium halotolerans S2753: a solonamide, ngercheumicin and holomycin producer.</title>
        <authorList>
            <person name="Machado H.R."/>
            <person name="Gram L."/>
        </authorList>
    </citation>
    <scope>NUCLEOTIDE SEQUENCE [LARGE SCALE GENOMIC DNA]</scope>
    <source>
        <strain evidence="2 3">S2753</strain>
    </source>
</reference>
<proteinExistence type="predicted"/>
<sequence length="134" mass="14455">MNGIIITLLGKEGLLPIVVIVCVFSSIYATFFIVYPYLFKKSSVLCSVIICLLAIIGGIIGWYYVGFGAGLIGAVLMLVFIPGLAFYIGVGLILLVGIIGALCDFGETSCFWWLIVIVSLIGVGYLGMIFWDAR</sequence>
<name>A0A066RWQ4_9GAMM</name>
<dbReference type="RefSeq" id="WP_036751750.1">
    <property type="nucleotide sequence ID" value="NZ_JAGSGC010000001.1"/>
</dbReference>
<protein>
    <submittedName>
        <fullName evidence="2">Uncharacterized protein</fullName>
    </submittedName>
</protein>
<feature type="transmembrane region" description="Helical" evidence="1">
    <location>
        <begin position="44"/>
        <end position="65"/>
    </location>
</feature>
<evidence type="ECO:0000313" key="3">
    <source>
        <dbReference type="Proteomes" id="UP000027192"/>
    </source>
</evidence>
<dbReference type="Proteomes" id="UP000027192">
    <property type="component" value="Unassembled WGS sequence"/>
</dbReference>
<organism evidence="2 3">
    <name type="scientific">Photobacterium galatheae</name>
    <dbReference type="NCBI Taxonomy" id="1654360"/>
    <lineage>
        <taxon>Bacteria</taxon>
        <taxon>Pseudomonadati</taxon>
        <taxon>Pseudomonadota</taxon>
        <taxon>Gammaproteobacteria</taxon>
        <taxon>Vibrionales</taxon>
        <taxon>Vibrionaceae</taxon>
        <taxon>Photobacterium</taxon>
    </lineage>
</organism>
<comment type="caution">
    <text evidence="2">The sequence shown here is derived from an EMBL/GenBank/DDBJ whole genome shotgun (WGS) entry which is preliminary data.</text>
</comment>
<feature type="transmembrane region" description="Helical" evidence="1">
    <location>
        <begin position="71"/>
        <end position="99"/>
    </location>
</feature>
<evidence type="ECO:0000256" key="1">
    <source>
        <dbReference type="SAM" id="Phobius"/>
    </source>
</evidence>
<keyword evidence="3" id="KW-1185">Reference proteome</keyword>
<keyword evidence="1" id="KW-0472">Membrane</keyword>
<keyword evidence="1" id="KW-1133">Transmembrane helix</keyword>
<dbReference type="EMBL" id="JMIB01000018">
    <property type="protein sequence ID" value="KDM91818.1"/>
    <property type="molecule type" value="Genomic_DNA"/>
</dbReference>
<dbReference type="AlphaFoldDB" id="A0A066RWQ4"/>